<keyword evidence="1" id="KW-0732">Signal</keyword>
<gene>
    <name evidence="2" type="ORF">Ocin01_19181</name>
</gene>
<feature type="chain" id="PRO_5008903432" evidence="1">
    <location>
        <begin position="21"/>
        <end position="154"/>
    </location>
</feature>
<evidence type="ECO:0000313" key="3">
    <source>
        <dbReference type="Proteomes" id="UP000094527"/>
    </source>
</evidence>
<keyword evidence="3" id="KW-1185">Reference proteome</keyword>
<evidence type="ECO:0000313" key="2">
    <source>
        <dbReference type="EMBL" id="ODM87502.1"/>
    </source>
</evidence>
<sequence>MSRNLVIVLALFAMCAVVFSAEAEADVEEQPEQKSETASDKLQSISNLMNDFRLGEGMVMGDMGVTEGEGYGGLGGLSGGLGGFGSLGGFGGGLGWHRRIWRDMEGMAAIWHGGDMGRNMEAMDMVGMGEAMGAMLSGNGYGGGYGMSYGGYHG</sequence>
<protein>
    <submittedName>
        <fullName evidence="2">Uncharacterized protein</fullName>
    </submittedName>
</protein>
<dbReference type="AlphaFoldDB" id="A0A1D2M3J0"/>
<reference evidence="2 3" key="1">
    <citation type="journal article" date="2016" name="Genome Biol. Evol.">
        <title>Gene Family Evolution Reflects Adaptation to Soil Environmental Stressors in the Genome of the Collembolan Orchesella cincta.</title>
        <authorList>
            <person name="Faddeeva-Vakhrusheva A."/>
            <person name="Derks M.F."/>
            <person name="Anvar S.Y."/>
            <person name="Agamennone V."/>
            <person name="Suring W."/>
            <person name="Smit S."/>
            <person name="van Straalen N.M."/>
            <person name="Roelofs D."/>
        </authorList>
    </citation>
    <scope>NUCLEOTIDE SEQUENCE [LARGE SCALE GENOMIC DNA]</scope>
    <source>
        <tissue evidence="2">Mixed pool</tissue>
    </source>
</reference>
<comment type="caution">
    <text evidence="2">The sequence shown here is derived from an EMBL/GenBank/DDBJ whole genome shotgun (WGS) entry which is preliminary data.</text>
</comment>
<name>A0A1D2M3J0_ORCCI</name>
<dbReference type="Proteomes" id="UP000094527">
    <property type="component" value="Unassembled WGS sequence"/>
</dbReference>
<accession>A0A1D2M3J0</accession>
<evidence type="ECO:0000256" key="1">
    <source>
        <dbReference type="SAM" id="SignalP"/>
    </source>
</evidence>
<proteinExistence type="predicted"/>
<dbReference type="EMBL" id="LJIJ01005148">
    <property type="protein sequence ID" value="ODM87502.1"/>
    <property type="molecule type" value="Genomic_DNA"/>
</dbReference>
<feature type="signal peptide" evidence="1">
    <location>
        <begin position="1"/>
        <end position="20"/>
    </location>
</feature>
<organism evidence="2 3">
    <name type="scientific">Orchesella cincta</name>
    <name type="common">Springtail</name>
    <name type="synonym">Podura cincta</name>
    <dbReference type="NCBI Taxonomy" id="48709"/>
    <lineage>
        <taxon>Eukaryota</taxon>
        <taxon>Metazoa</taxon>
        <taxon>Ecdysozoa</taxon>
        <taxon>Arthropoda</taxon>
        <taxon>Hexapoda</taxon>
        <taxon>Collembola</taxon>
        <taxon>Entomobryomorpha</taxon>
        <taxon>Entomobryoidea</taxon>
        <taxon>Orchesellidae</taxon>
        <taxon>Orchesellinae</taxon>
        <taxon>Orchesella</taxon>
    </lineage>
</organism>